<reference evidence="5" key="1">
    <citation type="journal article" date="2014" name="Nat. Commun.">
        <title>The rainbow trout genome provides novel insights into evolution after whole-genome duplication in vertebrates.</title>
        <authorList>
            <person name="Berthelot C."/>
            <person name="Brunet F."/>
            <person name="Chalopin D."/>
            <person name="Juanchich A."/>
            <person name="Bernard M."/>
            <person name="Noel B."/>
            <person name="Bento P."/>
            <person name="Da Silva C."/>
            <person name="Labadie K."/>
            <person name="Alberti A."/>
            <person name="Aury J.M."/>
            <person name="Louis A."/>
            <person name="Dehais P."/>
            <person name="Bardou P."/>
            <person name="Montfort J."/>
            <person name="Klopp C."/>
            <person name="Cabau C."/>
            <person name="Gaspin C."/>
            <person name="Thorgaard G.H."/>
            <person name="Boussaha M."/>
            <person name="Quillet E."/>
            <person name="Guyomard R."/>
            <person name="Galiana D."/>
            <person name="Bobe J."/>
            <person name="Volff J.N."/>
            <person name="Genet C."/>
            <person name="Wincker P."/>
            <person name="Jaillon O."/>
            <person name="Roest Crollius H."/>
            <person name="Guiguen Y."/>
        </authorList>
    </citation>
    <scope>NUCLEOTIDE SEQUENCE [LARGE SCALE GENOMIC DNA]</scope>
</reference>
<dbReference type="Proteomes" id="UP000193380">
    <property type="component" value="Unassembled WGS sequence"/>
</dbReference>
<dbReference type="EMBL" id="FR977942">
    <property type="protein sequence ID" value="CDR18432.1"/>
    <property type="molecule type" value="Genomic_DNA"/>
</dbReference>
<sequence>EFASENDHRDFAGELEVLCKLGQHPNIINLIGACENRGYLYIAIEYAPYGNLLDFLRKSRVLETDPAFAKEHGTASTLTSQQLLQFAVDVATGMHYLSDKQVEYTHGHSCGKEQCRGCGSTPEKSELKKMY</sequence>
<proteinExistence type="predicted"/>
<dbReference type="Gene3D" id="1.10.510.10">
    <property type="entry name" value="Transferase(Phosphotransferase) domain 1"/>
    <property type="match status" value="1"/>
</dbReference>
<protein>
    <recommendedName>
        <fullName evidence="4">Protein kinase domain-containing protein</fullName>
    </recommendedName>
</protein>
<dbReference type="PANTHER" id="PTHR24416">
    <property type="entry name" value="TYROSINE-PROTEIN KINASE RECEPTOR"/>
    <property type="match status" value="1"/>
</dbReference>
<gene>
    <name evidence="5" type="ORF">GSONMT00012800001</name>
</gene>
<organism evidence="5 6">
    <name type="scientific">Oncorhynchus mykiss</name>
    <name type="common">Rainbow trout</name>
    <name type="synonym">Salmo gairdneri</name>
    <dbReference type="NCBI Taxonomy" id="8022"/>
    <lineage>
        <taxon>Eukaryota</taxon>
        <taxon>Metazoa</taxon>
        <taxon>Chordata</taxon>
        <taxon>Craniata</taxon>
        <taxon>Vertebrata</taxon>
        <taxon>Euteleostomi</taxon>
        <taxon>Actinopterygii</taxon>
        <taxon>Neopterygii</taxon>
        <taxon>Teleostei</taxon>
        <taxon>Protacanthopterygii</taxon>
        <taxon>Salmoniformes</taxon>
        <taxon>Salmonidae</taxon>
        <taxon>Salmoninae</taxon>
        <taxon>Oncorhynchus</taxon>
    </lineage>
</organism>
<dbReference type="Gene3D" id="3.30.200.20">
    <property type="entry name" value="Phosphorylase Kinase, domain 1"/>
    <property type="match status" value="1"/>
</dbReference>
<dbReference type="GO" id="GO:0043235">
    <property type="term" value="C:receptor complex"/>
    <property type="evidence" value="ECO:0007669"/>
    <property type="project" value="TreeGrafter"/>
</dbReference>
<dbReference type="InterPro" id="IPR001245">
    <property type="entry name" value="Ser-Thr/Tyr_kinase_cat_dom"/>
</dbReference>
<dbReference type="InterPro" id="IPR050122">
    <property type="entry name" value="RTK"/>
</dbReference>
<evidence type="ECO:0000313" key="6">
    <source>
        <dbReference type="Proteomes" id="UP000193380"/>
    </source>
</evidence>
<evidence type="ECO:0000256" key="3">
    <source>
        <dbReference type="ARBA" id="ARBA00023170"/>
    </source>
</evidence>
<dbReference type="PANTHER" id="PTHR24416:SF341">
    <property type="entry name" value="TYROSINE-PROTEIN KINASE RECEPTOR TIE-1"/>
    <property type="match status" value="1"/>
</dbReference>
<dbReference type="InterPro" id="IPR020635">
    <property type="entry name" value="Tyr_kinase_cat_dom"/>
</dbReference>
<keyword evidence="1" id="KW-0547">Nucleotide-binding</keyword>
<dbReference type="Pfam" id="PF07714">
    <property type="entry name" value="PK_Tyr_Ser-Thr"/>
    <property type="match status" value="1"/>
</dbReference>
<dbReference type="STRING" id="8022.A0A061AEU5"/>
<dbReference type="SMART" id="SM00219">
    <property type="entry name" value="TyrKc"/>
    <property type="match status" value="1"/>
</dbReference>
<dbReference type="GO" id="GO:0005886">
    <property type="term" value="C:plasma membrane"/>
    <property type="evidence" value="ECO:0007669"/>
    <property type="project" value="TreeGrafter"/>
</dbReference>
<evidence type="ECO:0000256" key="2">
    <source>
        <dbReference type="ARBA" id="ARBA00022840"/>
    </source>
</evidence>
<dbReference type="InterPro" id="IPR011009">
    <property type="entry name" value="Kinase-like_dom_sf"/>
</dbReference>
<dbReference type="InterPro" id="IPR000719">
    <property type="entry name" value="Prot_kinase_dom"/>
</dbReference>
<dbReference type="SUPFAM" id="SSF56112">
    <property type="entry name" value="Protein kinase-like (PK-like)"/>
    <property type="match status" value="1"/>
</dbReference>
<dbReference type="GO" id="GO:0004714">
    <property type="term" value="F:transmembrane receptor protein tyrosine kinase activity"/>
    <property type="evidence" value="ECO:0007669"/>
    <property type="project" value="TreeGrafter"/>
</dbReference>
<dbReference type="GO" id="GO:0007169">
    <property type="term" value="P:cell surface receptor protein tyrosine kinase signaling pathway"/>
    <property type="evidence" value="ECO:0007669"/>
    <property type="project" value="TreeGrafter"/>
</dbReference>
<dbReference type="PaxDb" id="8022-A0A061AEU5"/>
<evidence type="ECO:0000313" key="5">
    <source>
        <dbReference type="EMBL" id="CDR18432.1"/>
    </source>
</evidence>
<dbReference type="GO" id="GO:0045766">
    <property type="term" value="P:positive regulation of angiogenesis"/>
    <property type="evidence" value="ECO:0007669"/>
    <property type="project" value="TreeGrafter"/>
</dbReference>
<evidence type="ECO:0000259" key="4">
    <source>
        <dbReference type="PROSITE" id="PS50011"/>
    </source>
</evidence>
<dbReference type="GO" id="GO:0005524">
    <property type="term" value="F:ATP binding"/>
    <property type="evidence" value="ECO:0007669"/>
    <property type="project" value="UniProtKB-KW"/>
</dbReference>
<keyword evidence="3" id="KW-0675">Receptor</keyword>
<accession>A0A061AEU5</accession>
<dbReference type="AlphaFoldDB" id="A0A061AEU5"/>
<evidence type="ECO:0000256" key="1">
    <source>
        <dbReference type="ARBA" id="ARBA00022741"/>
    </source>
</evidence>
<dbReference type="PROSITE" id="PS50011">
    <property type="entry name" value="PROTEIN_KINASE_DOM"/>
    <property type="match status" value="1"/>
</dbReference>
<reference evidence="5" key="2">
    <citation type="submission" date="2014-03" db="EMBL/GenBank/DDBJ databases">
        <authorList>
            <person name="Genoscope - CEA"/>
        </authorList>
    </citation>
    <scope>NUCLEOTIDE SEQUENCE</scope>
</reference>
<feature type="non-terminal residue" evidence="5">
    <location>
        <position position="1"/>
    </location>
</feature>
<feature type="domain" description="Protein kinase" evidence="4">
    <location>
        <begin position="1"/>
        <end position="131"/>
    </location>
</feature>
<name>A0A061AEU5_ONCMY</name>
<keyword evidence="2" id="KW-0067">ATP-binding</keyword>